<organism evidence="1 2">
    <name type="scientific">Gossypium trilobum</name>
    <dbReference type="NCBI Taxonomy" id="34281"/>
    <lineage>
        <taxon>Eukaryota</taxon>
        <taxon>Viridiplantae</taxon>
        <taxon>Streptophyta</taxon>
        <taxon>Embryophyta</taxon>
        <taxon>Tracheophyta</taxon>
        <taxon>Spermatophyta</taxon>
        <taxon>Magnoliopsida</taxon>
        <taxon>eudicotyledons</taxon>
        <taxon>Gunneridae</taxon>
        <taxon>Pentapetalae</taxon>
        <taxon>rosids</taxon>
        <taxon>malvids</taxon>
        <taxon>Malvales</taxon>
        <taxon>Malvaceae</taxon>
        <taxon>Malvoideae</taxon>
        <taxon>Gossypium</taxon>
    </lineage>
</organism>
<dbReference type="Proteomes" id="UP000593568">
    <property type="component" value="Unassembled WGS sequence"/>
</dbReference>
<protein>
    <submittedName>
        <fullName evidence="1">Uncharacterized protein</fullName>
    </submittedName>
</protein>
<evidence type="ECO:0000313" key="1">
    <source>
        <dbReference type="EMBL" id="MBA0770298.1"/>
    </source>
</evidence>
<accession>A0A7J9EBT6</accession>
<evidence type="ECO:0000313" key="2">
    <source>
        <dbReference type="Proteomes" id="UP000593568"/>
    </source>
</evidence>
<sequence length="36" mass="4214">MLGGKNLSATTKEKEHLTKYVDKCYNNLSYYQSKQE</sequence>
<dbReference type="AlphaFoldDB" id="A0A7J9EBT6"/>
<gene>
    <name evidence="1" type="ORF">Gotri_018954</name>
</gene>
<name>A0A7J9EBT6_9ROSI</name>
<keyword evidence="2" id="KW-1185">Reference proteome</keyword>
<comment type="caution">
    <text evidence="1">The sequence shown here is derived from an EMBL/GenBank/DDBJ whole genome shotgun (WGS) entry which is preliminary data.</text>
</comment>
<dbReference type="EMBL" id="JABEZW010000007">
    <property type="protein sequence ID" value="MBA0770298.1"/>
    <property type="molecule type" value="Genomic_DNA"/>
</dbReference>
<proteinExistence type="predicted"/>
<reference evidence="1 2" key="1">
    <citation type="journal article" date="2019" name="Genome Biol. Evol.">
        <title>Insights into the evolution of the New World diploid cottons (Gossypium, subgenus Houzingenia) based on genome sequencing.</title>
        <authorList>
            <person name="Grover C.E."/>
            <person name="Arick M.A. 2nd"/>
            <person name="Thrash A."/>
            <person name="Conover J.L."/>
            <person name="Sanders W.S."/>
            <person name="Peterson D.G."/>
            <person name="Frelichowski J.E."/>
            <person name="Scheffler J.A."/>
            <person name="Scheffler B.E."/>
            <person name="Wendel J.F."/>
        </authorList>
    </citation>
    <scope>NUCLEOTIDE SEQUENCE [LARGE SCALE GENOMIC DNA]</scope>
    <source>
        <strain evidence="1">8</strain>
        <tissue evidence="1">Leaf</tissue>
    </source>
</reference>